<feature type="coiled-coil region" evidence="1">
    <location>
        <begin position="179"/>
        <end position="213"/>
    </location>
</feature>
<dbReference type="EMBL" id="GDID01007782">
    <property type="protein sequence ID" value="JAP88824.1"/>
    <property type="molecule type" value="Transcribed_RNA"/>
</dbReference>
<name>A0A146JZ95_9EUKA</name>
<evidence type="ECO:0000256" key="2">
    <source>
        <dbReference type="SAM" id="MobiDB-lite"/>
    </source>
</evidence>
<evidence type="ECO:0000256" key="1">
    <source>
        <dbReference type="SAM" id="Coils"/>
    </source>
</evidence>
<feature type="non-terminal residue" evidence="3">
    <location>
        <position position="1"/>
    </location>
</feature>
<feature type="region of interest" description="Disordered" evidence="2">
    <location>
        <begin position="297"/>
        <end position="321"/>
    </location>
</feature>
<accession>A0A146JZ95</accession>
<keyword evidence="1" id="KW-0175">Coiled coil</keyword>
<organism evidence="3">
    <name type="scientific">Trepomonas sp. PC1</name>
    <dbReference type="NCBI Taxonomy" id="1076344"/>
    <lineage>
        <taxon>Eukaryota</taxon>
        <taxon>Metamonada</taxon>
        <taxon>Diplomonadida</taxon>
        <taxon>Hexamitidae</taxon>
        <taxon>Hexamitinae</taxon>
        <taxon>Trepomonas</taxon>
    </lineage>
</organism>
<protein>
    <submittedName>
        <fullName evidence="3">Uncharacterized protein</fullName>
    </submittedName>
</protein>
<reference evidence="3" key="1">
    <citation type="submission" date="2015-07" db="EMBL/GenBank/DDBJ databases">
        <title>Adaptation to a free-living lifestyle via gene acquisitions in the diplomonad Trepomonas sp. PC1.</title>
        <authorList>
            <person name="Xu F."/>
            <person name="Jerlstrom-Hultqvist J."/>
            <person name="Kolisko M."/>
            <person name="Simpson A.G.B."/>
            <person name="Roger A.J."/>
            <person name="Svard S.G."/>
            <person name="Andersson J.O."/>
        </authorList>
    </citation>
    <scope>NUCLEOTIDE SEQUENCE</scope>
    <source>
        <strain evidence="3">PC1</strain>
    </source>
</reference>
<evidence type="ECO:0000313" key="3">
    <source>
        <dbReference type="EMBL" id="JAP88824.1"/>
    </source>
</evidence>
<gene>
    <name evidence="3" type="ORF">TPC1_31681</name>
</gene>
<dbReference type="AlphaFoldDB" id="A0A146JZ95"/>
<sequence>TNLLTQNVEQPKPSLPPLNKQAQQIVVKDKLPPQLAGMTDCNELRKNLLQLLKDKKQMERQLHLGKEQIQKSGKQLVIETGRPNEQINARKQHSQFGLEKQIQDTIAKIEQTPPVDVLKLKTEIQNRYDAQQEFIEFAANTELISQLIKYQLDQKQKNQTRGALDKQQKMKQPLFQTMLNQLNLDLEAEQNKLQQLQERRIELYTEVGQQNRENNSVYIHKLVDMEQRMGIRFQQPAVKHKHVEPFQSKIPEIDLIYSHQKSFSPVSPSKQILAKQPDLELSLHKSQKEIKEIEQKETQFEPKIDDDFDHTEQIPVFDGIE</sequence>
<proteinExistence type="predicted"/>